<accession>A0A099P3V6</accession>
<evidence type="ECO:0000256" key="4">
    <source>
        <dbReference type="ARBA" id="ARBA00022989"/>
    </source>
</evidence>
<keyword evidence="4 10" id="KW-1133">Transmembrane helix</keyword>
<dbReference type="EC" id="2.3.1.225" evidence="10"/>
<dbReference type="InterPro" id="IPR039859">
    <property type="entry name" value="PFA4/ZDH16/20/ERF2-like"/>
</dbReference>
<dbReference type="STRING" id="4909.A0A099P3V6"/>
<evidence type="ECO:0000256" key="5">
    <source>
        <dbReference type="ARBA" id="ARBA00023136"/>
    </source>
</evidence>
<feature type="transmembrane region" description="Helical" evidence="10">
    <location>
        <begin position="12"/>
        <end position="30"/>
    </location>
</feature>
<evidence type="ECO:0000256" key="7">
    <source>
        <dbReference type="ARBA" id="ARBA00023288"/>
    </source>
</evidence>
<keyword evidence="6" id="KW-0564">Palmitate</keyword>
<feature type="domain" description="Palmitoyltransferase DHHC" evidence="11">
    <location>
        <begin position="87"/>
        <end position="213"/>
    </location>
</feature>
<feature type="transmembrane region" description="Helical" evidence="10">
    <location>
        <begin position="42"/>
        <end position="62"/>
    </location>
</feature>
<protein>
    <recommendedName>
        <fullName evidence="10">Palmitoyltransferase</fullName>
        <ecNumber evidence="10">2.3.1.225</ecNumber>
    </recommendedName>
</protein>
<dbReference type="AlphaFoldDB" id="A0A099P3V6"/>
<dbReference type="HOGENOM" id="CLU_027721_8_0_1"/>
<proteinExistence type="inferred from homology"/>
<evidence type="ECO:0000313" key="17">
    <source>
        <dbReference type="Proteomes" id="UP000249293"/>
    </source>
</evidence>
<keyword evidence="8 10" id="KW-0012">Acyltransferase</keyword>
<reference evidence="14 16" key="3">
    <citation type="submission" date="2017-05" db="EMBL/GenBank/DDBJ databases">
        <title>The Genome Sequence of Candida krusei Ckrusei653.</title>
        <authorList>
            <person name="Cuomo C."/>
            <person name="Forche A."/>
            <person name="Young S."/>
            <person name="Abouelleil A."/>
            <person name="Cao P."/>
            <person name="Chapman S."/>
            <person name="Cusick C."/>
            <person name="Shea T."/>
            <person name="Nusbaum C."/>
            <person name="Birren B."/>
        </authorList>
    </citation>
    <scope>NUCLEOTIDE SEQUENCE [LARGE SCALE GENOMIC DNA]</scope>
    <source>
        <strain evidence="14 16">Ckrusei653</strain>
    </source>
</reference>
<dbReference type="PANTHER" id="PTHR12246">
    <property type="entry name" value="PALMITOYLTRANSFERASE ZDHHC16"/>
    <property type="match status" value="1"/>
</dbReference>
<comment type="subcellular location">
    <subcellularLocation>
        <location evidence="1">Membrane</location>
        <topology evidence="1">Multi-pass membrane protein</topology>
    </subcellularLocation>
</comment>
<dbReference type="OrthoDB" id="331948at2759"/>
<dbReference type="EMBL" id="JQFK01000007">
    <property type="protein sequence ID" value="KGK39630.1"/>
    <property type="molecule type" value="Genomic_DNA"/>
</dbReference>
<reference evidence="13" key="2">
    <citation type="submission" date="2014-08" db="EMBL/GenBank/DDBJ databases">
        <title>Exploiting Issatchenkia orientalis SD108 for Succinic Acid Production.</title>
        <authorList>
            <person name="Xiao H."/>
            <person name="Shao Z."/>
            <person name="Jiang Y."/>
            <person name="Dole S."/>
            <person name="Zhao H."/>
        </authorList>
    </citation>
    <scope>NUCLEOTIDE SEQUENCE [LARGE SCALE GENOMIC DNA]</scope>
    <source>
        <strain evidence="13">SD108</strain>
    </source>
</reference>
<dbReference type="KEGG" id="pkz:C5L36_0C05780"/>
<dbReference type="RefSeq" id="XP_029322129.1">
    <property type="nucleotide sequence ID" value="XM_029466269.1"/>
</dbReference>
<evidence type="ECO:0000313" key="13">
    <source>
        <dbReference type="EMBL" id="KGK39630.1"/>
    </source>
</evidence>
<evidence type="ECO:0000259" key="11">
    <source>
        <dbReference type="Pfam" id="PF01529"/>
    </source>
</evidence>
<keyword evidence="7" id="KW-0449">Lipoprotein</keyword>
<dbReference type="EMBL" id="NHMM01000001">
    <property type="protein sequence ID" value="OUT24210.1"/>
    <property type="molecule type" value="Genomic_DNA"/>
</dbReference>
<evidence type="ECO:0000256" key="10">
    <source>
        <dbReference type="RuleBase" id="RU079119"/>
    </source>
</evidence>
<evidence type="ECO:0000256" key="9">
    <source>
        <dbReference type="ARBA" id="ARBA00048048"/>
    </source>
</evidence>
<evidence type="ECO:0000256" key="6">
    <source>
        <dbReference type="ARBA" id="ARBA00023139"/>
    </source>
</evidence>
<dbReference type="PROSITE" id="PS50216">
    <property type="entry name" value="DHHC"/>
    <property type="match status" value="1"/>
</dbReference>
<keyword evidence="2 10" id="KW-0808">Transferase</keyword>
<dbReference type="EMBL" id="CP028775">
    <property type="protein sequence ID" value="AWU76652.1"/>
    <property type="molecule type" value="Genomic_DNA"/>
</dbReference>
<dbReference type="GO" id="GO:0005783">
    <property type="term" value="C:endoplasmic reticulum"/>
    <property type="evidence" value="ECO:0007669"/>
    <property type="project" value="EnsemblFungi"/>
</dbReference>
<evidence type="ECO:0000256" key="1">
    <source>
        <dbReference type="ARBA" id="ARBA00004141"/>
    </source>
</evidence>
<name>A0A099P3V6_PICKU</name>
<reference evidence="15" key="1">
    <citation type="journal article" date="2014" name="Microb. Cell Fact.">
        <title>Exploiting Issatchenkia orientalis SD108 for succinic acid production.</title>
        <authorList>
            <person name="Xiao H."/>
            <person name="Shao Z."/>
            <person name="Jiang Y."/>
            <person name="Dole S."/>
            <person name="Zhao H."/>
        </authorList>
    </citation>
    <scope>NUCLEOTIDE SEQUENCE [LARGE SCALE GENOMIC DNA]</scope>
    <source>
        <strain evidence="15">SD108</strain>
    </source>
</reference>
<dbReference type="VEuPathDB" id="FungiDB:C5L36_0C05780"/>
<keyword evidence="3 10" id="KW-0812">Transmembrane</keyword>
<dbReference type="GO" id="GO:0016020">
    <property type="term" value="C:membrane"/>
    <property type="evidence" value="ECO:0007669"/>
    <property type="project" value="UniProtKB-SubCell"/>
</dbReference>
<dbReference type="Proteomes" id="UP000195871">
    <property type="component" value="Unassembled WGS sequence"/>
</dbReference>
<dbReference type="eggNOG" id="KOG1314">
    <property type="taxonomic scope" value="Eukaryota"/>
</dbReference>
<dbReference type="Proteomes" id="UP000029867">
    <property type="component" value="Unassembled WGS sequence"/>
</dbReference>
<evidence type="ECO:0000256" key="2">
    <source>
        <dbReference type="ARBA" id="ARBA00022679"/>
    </source>
</evidence>
<keyword evidence="5 10" id="KW-0472">Membrane</keyword>
<dbReference type="GO" id="GO:0019706">
    <property type="term" value="F:protein-cysteine S-palmitoyltransferase activity"/>
    <property type="evidence" value="ECO:0007669"/>
    <property type="project" value="UniProtKB-EC"/>
</dbReference>
<dbReference type="InterPro" id="IPR001594">
    <property type="entry name" value="Palmitoyltrfase_DHHC"/>
</dbReference>
<sequence length="377" mass="44174">MPVEFKYPWVGVAIPAALIIYLQSSTTYLWMQDKHEVLSDRIFLIFQFANMMLWISYCLAIVTPPGSPAPDYQLPQREFGKHQTMWRKFCIKCNKYKPERTHHCRKCDKCVLKMDHHCPWTNNCIGFKNFPHFIKFLVWIEVTLLIGWIYYAKKLYGIFEMRSLPSYLISTSDVTVSIINTLMVSFILLTISILFIRCLSSAASNQTMIEEWECDRIQDNFFTEKLWIKVRHNYSKIYPDERFPDLKSWKVNYRILKQNTQIPLNFTYEDLVFPYDLGSAYLNLVDSIGPLYTWILPWGGPNGDGINFIKDALKEDQIKLPFPIDGSNFDDPKSTFFGIDDDNELVTSNDWANYLGETLNDFGVDLETETYDDSKNK</sequence>
<evidence type="ECO:0000313" key="14">
    <source>
        <dbReference type="EMBL" id="OUT24210.1"/>
    </source>
</evidence>
<comment type="similarity">
    <text evidence="10">Belongs to the DHHC palmitoyltransferase family.</text>
</comment>
<comment type="domain">
    <text evidence="10">The DHHC domain is required for palmitoyltransferase activity.</text>
</comment>
<evidence type="ECO:0000313" key="12">
    <source>
        <dbReference type="EMBL" id="AWU76652.1"/>
    </source>
</evidence>
<evidence type="ECO:0000256" key="8">
    <source>
        <dbReference type="ARBA" id="ARBA00023315"/>
    </source>
</evidence>
<dbReference type="Proteomes" id="UP000249293">
    <property type="component" value="Chromosome 3"/>
</dbReference>
<comment type="catalytic activity">
    <reaction evidence="9 10">
        <text>L-cysteinyl-[protein] + hexadecanoyl-CoA = S-hexadecanoyl-L-cysteinyl-[protein] + CoA</text>
        <dbReference type="Rhea" id="RHEA:36683"/>
        <dbReference type="Rhea" id="RHEA-COMP:10131"/>
        <dbReference type="Rhea" id="RHEA-COMP:11032"/>
        <dbReference type="ChEBI" id="CHEBI:29950"/>
        <dbReference type="ChEBI" id="CHEBI:57287"/>
        <dbReference type="ChEBI" id="CHEBI:57379"/>
        <dbReference type="ChEBI" id="CHEBI:74151"/>
        <dbReference type="EC" id="2.3.1.225"/>
    </reaction>
</comment>
<dbReference type="Pfam" id="PF01529">
    <property type="entry name" value="DHHC"/>
    <property type="match status" value="1"/>
</dbReference>
<evidence type="ECO:0000256" key="3">
    <source>
        <dbReference type="ARBA" id="ARBA00022692"/>
    </source>
</evidence>
<feature type="transmembrane region" description="Helical" evidence="10">
    <location>
        <begin position="136"/>
        <end position="153"/>
    </location>
</feature>
<evidence type="ECO:0000313" key="16">
    <source>
        <dbReference type="Proteomes" id="UP000195871"/>
    </source>
</evidence>
<keyword evidence="17" id="KW-1185">Reference proteome</keyword>
<evidence type="ECO:0000313" key="15">
    <source>
        <dbReference type="Proteomes" id="UP000029867"/>
    </source>
</evidence>
<dbReference type="GeneID" id="40384447"/>
<gene>
    <name evidence="12" type="ORF">C5L36_0C05780</name>
    <name evidence="14" type="ORF">CAS74_000596</name>
    <name evidence="13" type="ORF">JL09_g1148</name>
</gene>
<organism evidence="13 15">
    <name type="scientific">Pichia kudriavzevii</name>
    <name type="common">Yeast</name>
    <name type="synonym">Issatchenkia orientalis</name>
    <dbReference type="NCBI Taxonomy" id="4909"/>
    <lineage>
        <taxon>Eukaryota</taxon>
        <taxon>Fungi</taxon>
        <taxon>Dikarya</taxon>
        <taxon>Ascomycota</taxon>
        <taxon>Saccharomycotina</taxon>
        <taxon>Pichiomycetes</taxon>
        <taxon>Pichiales</taxon>
        <taxon>Pichiaceae</taxon>
        <taxon>Pichia</taxon>
    </lineage>
</organism>
<feature type="transmembrane region" description="Helical" evidence="10">
    <location>
        <begin position="174"/>
        <end position="196"/>
    </location>
</feature>
<reference evidence="12 17" key="4">
    <citation type="submission" date="2018-06" db="EMBL/GenBank/DDBJ databases">
        <title>Population genomics shows no distinction between pathogenic Candida krusei and environmental Pichia kudriavzevii: One species, four names.</title>
        <authorList>
            <person name="Douglass A.P."/>
            <person name="Offei B."/>
            <person name="Braun-Galleani S."/>
            <person name="Coughlan A.Y."/>
            <person name="Martos A."/>
            <person name="Ortiz-Merino R.A."/>
            <person name="Byrne K.P."/>
            <person name="Wolfe K.H."/>
        </authorList>
    </citation>
    <scope>NUCLEOTIDE SEQUENCE [LARGE SCALE GENOMIC DNA]</scope>
    <source>
        <strain evidence="12 17">CBS573</strain>
    </source>
</reference>